<accession>A0A835HGH4</accession>
<dbReference type="Proteomes" id="UP000631114">
    <property type="component" value="Unassembled WGS sequence"/>
</dbReference>
<evidence type="ECO:0000313" key="3">
    <source>
        <dbReference type="Proteomes" id="UP000631114"/>
    </source>
</evidence>
<dbReference type="PANTHER" id="PTHR48163">
    <property type="entry name" value="BNAC02G25670D PROTEIN"/>
    <property type="match status" value="1"/>
</dbReference>
<proteinExistence type="predicted"/>
<name>A0A835HGH4_9MAGN</name>
<organism evidence="2 3">
    <name type="scientific">Coptis chinensis</name>
    <dbReference type="NCBI Taxonomy" id="261450"/>
    <lineage>
        <taxon>Eukaryota</taxon>
        <taxon>Viridiplantae</taxon>
        <taxon>Streptophyta</taxon>
        <taxon>Embryophyta</taxon>
        <taxon>Tracheophyta</taxon>
        <taxon>Spermatophyta</taxon>
        <taxon>Magnoliopsida</taxon>
        <taxon>Ranunculales</taxon>
        <taxon>Ranunculaceae</taxon>
        <taxon>Coptidoideae</taxon>
        <taxon>Coptis</taxon>
    </lineage>
</organism>
<keyword evidence="1" id="KW-0175">Coiled coil</keyword>
<sequence length="185" mass="21363">MNPLGGISSMEEQSRNSLLIVEKQELEERLAALSKKTSEAMNEAANKELSKEDKDRFEKQLHDMAVMVERLENSRQKLLMEINSQSSEIERLFEENYNISASYEEGVQWQNQVLKFTQMNICYLRGNLQKNKSRAEELSAEVMKFSAQLQHAVQAYNGLARMYKPVFRNIESSLMKMKQDGSVTV</sequence>
<dbReference type="OrthoDB" id="2019706at2759"/>
<evidence type="ECO:0000256" key="1">
    <source>
        <dbReference type="SAM" id="Coils"/>
    </source>
</evidence>
<comment type="caution">
    <text evidence="2">The sequence shown here is derived from an EMBL/GenBank/DDBJ whole genome shotgun (WGS) entry which is preliminary data.</text>
</comment>
<dbReference type="AlphaFoldDB" id="A0A835HGH4"/>
<feature type="coiled-coil region" evidence="1">
    <location>
        <begin position="16"/>
        <end position="95"/>
    </location>
</feature>
<gene>
    <name evidence="2" type="ORF">IFM89_022629</name>
</gene>
<keyword evidence="3" id="KW-1185">Reference proteome</keyword>
<dbReference type="EMBL" id="JADFTS010000007">
    <property type="protein sequence ID" value="KAF9597927.1"/>
    <property type="molecule type" value="Genomic_DNA"/>
</dbReference>
<protein>
    <submittedName>
        <fullName evidence="2">Uncharacterized protein</fullName>
    </submittedName>
</protein>
<reference evidence="2 3" key="1">
    <citation type="submission" date="2020-10" db="EMBL/GenBank/DDBJ databases">
        <title>The Coptis chinensis genome and diversification of protoberbering-type alkaloids.</title>
        <authorList>
            <person name="Wang B."/>
            <person name="Shu S."/>
            <person name="Song C."/>
            <person name="Liu Y."/>
        </authorList>
    </citation>
    <scope>NUCLEOTIDE SEQUENCE [LARGE SCALE GENOMIC DNA]</scope>
    <source>
        <strain evidence="2">HL-2020</strain>
        <tissue evidence="2">Leaf</tissue>
    </source>
</reference>
<evidence type="ECO:0000313" key="2">
    <source>
        <dbReference type="EMBL" id="KAF9597927.1"/>
    </source>
</evidence>
<dbReference type="PANTHER" id="PTHR48163:SF2">
    <property type="entry name" value="EXPRESSED PROTEIN"/>
    <property type="match status" value="1"/>
</dbReference>